<dbReference type="PANTHER" id="PTHR42827">
    <property type="entry name" value="IRON-SULFUR CLUSTER-BINDING PROTEIN-RELATED"/>
    <property type="match status" value="1"/>
</dbReference>
<evidence type="ECO:0000256" key="1">
    <source>
        <dbReference type="ARBA" id="ARBA00004196"/>
    </source>
</evidence>
<dbReference type="NCBIfam" id="TIGR02486">
    <property type="entry name" value="RDH"/>
    <property type="match status" value="1"/>
</dbReference>
<feature type="domain" description="4Fe-4S ferredoxin-type" evidence="7">
    <location>
        <begin position="268"/>
        <end position="298"/>
    </location>
</feature>
<proteinExistence type="predicted"/>
<dbReference type="GO" id="GO:0051536">
    <property type="term" value="F:iron-sulfur cluster binding"/>
    <property type="evidence" value="ECO:0007669"/>
    <property type="project" value="UniProtKB-KW"/>
</dbReference>
<evidence type="ECO:0000256" key="3">
    <source>
        <dbReference type="ARBA" id="ARBA00022729"/>
    </source>
</evidence>
<sequence length="393" mass="44459">MYYWEPCAKNRFVEDEMGFFTKRKRPLHLGKYPMETIKRVDKTTTLITDDIPRVPQRSNFFVRAKYGDLGPRPQSQVSKFVTKYPLSAALSRIMRPQVELQDGPIASEKAPLPDDPVELANHVKSLCYFLDADIVGICEVPEWAWYSHDLDGAIIEPRHKFAIVLLIDQGFETMDASSGDDWISGAQSFRAYLKGSTISCTVAGYLRELGFDARAHTNSDSQVLHIPLTLLAGLGELSRIGETVLNPFLGPRFKTAVITTNLPLAVDKPIDFGLQDFCNKCKKCARECPPRAISFGSKVMFNGYEMWKPDVEACTRYRITNPSGSACGRCMKMCPFNKEGLLQHRIGLSAAIHFPFVRRLLIKLDDFVGYGKRKHIWKWWLDLESKNGKIGKP</sequence>
<dbReference type="PROSITE" id="PS00198">
    <property type="entry name" value="4FE4S_FER_1"/>
    <property type="match status" value="1"/>
</dbReference>
<dbReference type="SUPFAM" id="SSF54862">
    <property type="entry name" value="4Fe-4S ferredoxins"/>
    <property type="match status" value="1"/>
</dbReference>
<evidence type="ECO:0000259" key="7">
    <source>
        <dbReference type="PROSITE" id="PS51379"/>
    </source>
</evidence>
<evidence type="ECO:0000256" key="5">
    <source>
        <dbReference type="ARBA" id="ARBA00023014"/>
    </source>
</evidence>
<keyword evidence="5" id="KW-0411">Iron-sulfur</keyword>
<dbReference type="PANTHER" id="PTHR42827:SF1">
    <property type="entry name" value="IRON-SULFUR CLUSTER-BINDING PROTEIN"/>
    <property type="match status" value="1"/>
</dbReference>
<evidence type="ECO:0000256" key="6">
    <source>
        <dbReference type="ARBA" id="ARBA00023136"/>
    </source>
</evidence>
<dbReference type="EMBL" id="UINC01029844">
    <property type="protein sequence ID" value="SVB13273.1"/>
    <property type="molecule type" value="Genomic_DNA"/>
</dbReference>
<dbReference type="GO" id="GO:0046872">
    <property type="term" value="F:metal ion binding"/>
    <property type="evidence" value="ECO:0007669"/>
    <property type="project" value="UniProtKB-KW"/>
</dbReference>
<comment type="subcellular location">
    <subcellularLocation>
        <location evidence="1">Cell envelope</location>
    </subcellularLocation>
</comment>
<keyword evidence="2" id="KW-0479">Metal-binding</keyword>
<feature type="non-terminal residue" evidence="8">
    <location>
        <position position="393"/>
    </location>
</feature>
<dbReference type="InterPro" id="IPR017900">
    <property type="entry name" value="4Fe4S_Fe_S_CS"/>
</dbReference>
<keyword evidence="6" id="KW-0472">Membrane</keyword>
<evidence type="ECO:0000256" key="2">
    <source>
        <dbReference type="ARBA" id="ARBA00022723"/>
    </source>
</evidence>
<evidence type="ECO:0000313" key="8">
    <source>
        <dbReference type="EMBL" id="SVB13273.1"/>
    </source>
</evidence>
<organism evidence="8">
    <name type="scientific">marine metagenome</name>
    <dbReference type="NCBI Taxonomy" id="408172"/>
    <lineage>
        <taxon>unclassified sequences</taxon>
        <taxon>metagenomes</taxon>
        <taxon>ecological metagenomes</taxon>
    </lineage>
</organism>
<dbReference type="Pfam" id="PF12838">
    <property type="entry name" value="Fer4_7"/>
    <property type="match status" value="1"/>
</dbReference>
<keyword evidence="3" id="KW-0732">Signal</keyword>
<dbReference type="PROSITE" id="PS51379">
    <property type="entry name" value="4FE4S_FER_2"/>
    <property type="match status" value="1"/>
</dbReference>
<dbReference type="AlphaFoldDB" id="A0A382BJD5"/>
<keyword evidence="4" id="KW-0408">Iron</keyword>
<reference evidence="8" key="1">
    <citation type="submission" date="2018-05" db="EMBL/GenBank/DDBJ databases">
        <authorList>
            <person name="Lanie J.A."/>
            <person name="Ng W.-L."/>
            <person name="Kazmierczak K.M."/>
            <person name="Andrzejewski T.M."/>
            <person name="Davidsen T.M."/>
            <person name="Wayne K.J."/>
            <person name="Tettelin H."/>
            <person name="Glass J.I."/>
            <person name="Rusch D."/>
            <person name="Podicherti R."/>
            <person name="Tsui H.-C.T."/>
            <person name="Winkler M.E."/>
        </authorList>
    </citation>
    <scope>NUCLEOTIDE SEQUENCE</scope>
</reference>
<dbReference type="GO" id="GO:0030313">
    <property type="term" value="C:cell envelope"/>
    <property type="evidence" value="ECO:0007669"/>
    <property type="project" value="UniProtKB-SubCell"/>
</dbReference>
<dbReference type="InterPro" id="IPR012832">
    <property type="entry name" value="RDH"/>
</dbReference>
<accession>A0A382BJD5</accession>
<protein>
    <recommendedName>
        <fullName evidence="7">4Fe-4S ferredoxin-type domain-containing protein</fullName>
    </recommendedName>
</protein>
<evidence type="ECO:0000256" key="4">
    <source>
        <dbReference type="ARBA" id="ARBA00023004"/>
    </source>
</evidence>
<dbReference type="InterPro" id="IPR017896">
    <property type="entry name" value="4Fe4S_Fe-S-bd"/>
</dbReference>
<gene>
    <name evidence="8" type="ORF">METZ01_LOCUS166127</name>
</gene>
<name>A0A382BJD5_9ZZZZ</name>
<dbReference type="Gene3D" id="3.30.70.20">
    <property type="match status" value="1"/>
</dbReference>